<comment type="caution">
    <text evidence="2">The sequence shown here is derived from an EMBL/GenBank/DDBJ whole genome shotgun (WGS) entry which is preliminary data.</text>
</comment>
<keyword evidence="3" id="KW-1185">Reference proteome</keyword>
<evidence type="ECO:0000256" key="1">
    <source>
        <dbReference type="SAM" id="MobiDB-lite"/>
    </source>
</evidence>
<dbReference type="Proteomes" id="UP001285908">
    <property type="component" value="Unassembled WGS sequence"/>
</dbReference>
<reference evidence="2 3" key="1">
    <citation type="journal article" date="2023" name="Mol. Phylogenet. Evol.">
        <title>Genome-scale phylogeny and comparative genomics of the fungal order Sordariales.</title>
        <authorList>
            <person name="Hensen N."/>
            <person name="Bonometti L."/>
            <person name="Westerberg I."/>
            <person name="Brannstrom I.O."/>
            <person name="Guillou S."/>
            <person name="Cros-Aarteil S."/>
            <person name="Calhoun S."/>
            <person name="Haridas S."/>
            <person name="Kuo A."/>
            <person name="Mondo S."/>
            <person name="Pangilinan J."/>
            <person name="Riley R."/>
            <person name="LaButti K."/>
            <person name="Andreopoulos B."/>
            <person name="Lipzen A."/>
            <person name="Chen C."/>
            <person name="Yan M."/>
            <person name="Daum C."/>
            <person name="Ng V."/>
            <person name="Clum A."/>
            <person name="Steindorff A."/>
            <person name="Ohm R.A."/>
            <person name="Martin F."/>
            <person name="Silar P."/>
            <person name="Natvig D.O."/>
            <person name="Lalanne C."/>
            <person name="Gautier V."/>
            <person name="Ament-Velasquez S.L."/>
            <person name="Kruys A."/>
            <person name="Hutchinson M.I."/>
            <person name="Powell A.J."/>
            <person name="Barry K."/>
            <person name="Miller A.N."/>
            <person name="Grigoriev I.V."/>
            <person name="Debuchy R."/>
            <person name="Gladieux P."/>
            <person name="Hiltunen Thoren M."/>
            <person name="Johannesson H."/>
        </authorList>
    </citation>
    <scope>NUCLEOTIDE SEQUENCE [LARGE SCALE GENOMIC DNA]</scope>
    <source>
        <strain evidence="2 3">FGSC 10403</strain>
    </source>
</reference>
<protein>
    <submittedName>
        <fullName evidence="2">Uncharacterized protein</fullName>
    </submittedName>
</protein>
<name>A0AAJ0MTE8_9PEZI</name>
<sequence length="257" mass="29765">MCTIIMTLHTICTHHTRRREPCVFASGPWVETITVPEAPKDIVACFRTPGACNWNLKIVDRIEFGYCSLCQGKLEGRDVKINFLLTYKERQWEGTQETEDVGNVWGCLGGGRRGWITSQEWLCRVGAQKKFKRKFGFIKPAHLNRIITCPRPKKDKKRIEFGFCHRCVEHRKAVEKARAEDIVSFILEASSTIASYQEASNHNDRRIRRTLRNSPSRAKARRINPEEPDLDWVPASPHFDCSSAQKPPRRRQPYTRK</sequence>
<proteinExistence type="predicted"/>
<dbReference type="EMBL" id="JAULSX010000003">
    <property type="protein sequence ID" value="KAK3495344.1"/>
    <property type="molecule type" value="Genomic_DNA"/>
</dbReference>
<feature type="region of interest" description="Disordered" evidence="1">
    <location>
        <begin position="210"/>
        <end position="257"/>
    </location>
</feature>
<accession>A0AAJ0MTE8</accession>
<evidence type="ECO:0000313" key="3">
    <source>
        <dbReference type="Proteomes" id="UP001285908"/>
    </source>
</evidence>
<evidence type="ECO:0000313" key="2">
    <source>
        <dbReference type="EMBL" id="KAK3495344.1"/>
    </source>
</evidence>
<feature type="compositionally biased region" description="Basic residues" evidence="1">
    <location>
        <begin position="247"/>
        <end position="257"/>
    </location>
</feature>
<gene>
    <name evidence="2" type="ORF">B0T23DRAFT_314056</name>
</gene>
<dbReference type="RefSeq" id="XP_062694773.1">
    <property type="nucleotide sequence ID" value="XM_062834781.1"/>
</dbReference>
<organism evidence="2 3">
    <name type="scientific">Neurospora hispaniola</name>
    <dbReference type="NCBI Taxonomy" id="588809"/>
    <lineage>
        <taxon>Eukaryota</taxon>
        <taxon>Fungi</taxon>
        <taxon>Dikarya</taxon>
        <taxon>Ascomycota</taxon>
        <taxon>Pezizomycotina</taxon>
        <taxon>Sordariomycetes</taxon>
        <taxon>Sordariomycetidae</taxon>
        <taxon>Sordariales</taxon>
        <taxon>Sordariaceae</taxon>
        <taxon>Neurospora</taxon>
    </lineage>
</organism>
<dbReference type="GeneID" id="87872403"/>
<dbReference type="AlphaFoldDB" id="A0AAJ0MTE8"/>